<organism evidence="4">
    <name type="scientific">Hymenolepis diminuta</name>
    <name type="common">Rat tapeworm</name>
    <dbReference type="NCBI Taxonomy" id="6216"/>
    <lineage>
        <taxon>Eukaryota</taxon>
        <taxon>Metazoa</taxon>
        <taxon>Spiralia</taxon>
        <taxon>Lophotrochozoa</taxon>
        <taxon>Platyhelminthes</taxon>
        <taxon>Cestoda</taxon>
        <taxon>Eucestoda</taxon>
        <taxon>Cyclophyllidea</taxon>
        <taxon>Hymenolepididae</taxon>
        <taxon>Hymenolepis</taxon>
    </lineage>
</organism>
<feature type="region of interest" description="Disordered" evidence="1">
    <location>
        <begin position="175"/>
        <end position="194"/>
    </location>
</feature>
<feature type="region of interest" description="Disordered" evidence="1">
    <location>
        <begin position="375"/>
        <end position="394"/>
    </location>
</feature>
<feature type="region of interest" description="Disordered" evidence="1">
    <location>
        <begin position="64"/>
        <end position="138"/>
    </location>
</feature>
<feature type="region of interest" description="Disordered" evidence="1">
    <location>
        <begin position="1119"/>
        <end position="1232"/>
    </location>
</feature>
<feature type="region of interest" description="Disordered" evidence="1">
    <location>
        <begin position="865"/>
        <end position="907"/>
    </location>
</feature>
<evidence type="ECO:0000256" key="1">
    <source>
        <dbReference type="SAM" id="MobiDB-lite"/>
    </source>
</evidence>
<feature type="region of interest" description="Disordered" evidence="1">
    <location>
        <begin position="465"/>
        <end position="560"/>
    </location>
</feature>
<name>A0A0R3SYM7_HYMDI</name>
<feature type="compositionally biased region" description="Low complexity" evidence="1">
    <location>
        <begin position="223"/>
        <end position="244"/>
    </location>
</feature>
<feature type="compositionally biased region" description="Polar residues" evidence="1">
    <location>
        <begin position="1144"/>
        <end position="1156"/>
    </location>
</feature>
<evidence type="ECO:0000313" key="2">
    <source>
        <dbReference type="EMBL" id="VDL64206.1"/>
    </source>
</evidence>
<dbReference type="OrthoDB" id="6283534at2759"/>
<feature type="compositionally biased region" description="Low complexity" evidence="1">
    <location>
        <begin position="867"/>
        <end position="885"/>
    </location>
</feature>
<feature type="compositionally biased region" description="Polar residues" evidence="1">
    <location>
        <begin position="492"/>
        <end position="514"/>
    </location>
</feature>
<feature type="region of interest" description="Disordered" evidence="1">
    <location>
        <begin position="270"/>
        <end position="331"/>
    </location>
</feature>
<reference evidence="2 3" key="2">
    <citation type="submission" date="2018-11" db="EMBL/GenBank/DDBJ databases">
        <authorList>
            <consortium name="Pathogen Informatics"/>
        </authorList>
    </citation>
    <scope>NUCLEOTIDE SEQUENCE [LARGE SCALE GENOMIC DNA]</scope>
</reference>
<gene>
    <name evidence="2" type="ORF">HDID_LOCUS10870</name>
</gene>
<dbReference type="EMBL" id="UYSG01012044">
    <property type="protein sequence ID" value="VDL64206.1"/>
    <property type="molecule type" value="Genomic_DNA"/>
</dbReference>
<feature type="compositionally biased region" description="Basic and acidic residues" evidence="1">
    <location>
        <begin position="289"/>
        <end position="313"/>
    </location>
</feature>
<dbReference type="Proteomes" id="UP000274504">
    <property type="component" value="Unassembled WGS sequence"/>
</dbReference>
<protein>
    <submittedName>
        <fullName evidence="4">SEA domain-containing protein</fullName>
    </submittedName>
</protein>
<feature type="region of interest" description="Disordered" evidence="1">
    <location>
        <begin position="611"/>
        <end position="662"/>
    </location>
</feature>
<feature type="compositionally biased region" description="Acidic residues" evidence="1">
    <location>
        <begin position="626"/>
        <end position="645"/>
    </location>
</feature>
<proteinExistence type="predicted"/>
<accession>A0A0R3SYM7</accession>
<feature type="region of interest" description="Disordered" evidence="1">
    <location>
        <begin position="223"/>
        <end position="255"/>
    </location>
</feature>
<evidence type="ECO:0000313" key="4">
    <source>
        <dbReference type="WBParaSite" id="HDID_0001087201-mRNA-1"/>
    </source>
</evidence>
<sequence length="1435" mass="154985">MENETTEENSLSPEMTEGTQTSLDLSTTYSAFTEKENSLSSNPIAEAISTGVYFDIEATGEAETTAIGAKITKSTEKESVSISETETESENLGEITFEGFGDKSTEAPVTESEMDVTSSTLEEGLNKSSDSAEFEATSGTISEVTHITSDIDLTLEAETEVTKENFESLVTYEGAEISSEPNTEAPETLSSNSGAKAIFTTEDLNIEATDELVSIATAEKLTTSRNELESELTLSSEVVTSSTMTEEDIGDKYTGTVSIKSEMDATSSFITEDTGRASESMEVVVSSEKTSDLADKTELTQEVEKNTTKENSESSKTTGGGDISSNLNAGAEISVNSTPIVETDENLSSRDSISYITEAFPTMVIANETDEVVSKESETSMGSSTVTEIEGMSSVTTSKIEIISSKTSEIDKMVESTESSIPEFNSLETDTSAIEVTLVSTDIASSKMIEKVESSESIESNITFSPKVITSSSETEYGSDSSDMSSEFPSSITSSVKETKSEMTYTENSMSSGKTGVDTKCSESNIQELEGEGTDLVPETHDSADSSDAIPAFPNADKTENLEYTELSTVGEPETMTNSLGLSTNMNEIEDVTVVSEILSSSESLDLRSTAAEVTSLGKDQVTESSQEDAETSEMSSTEEAEETSFESVRSTGTTEGKQTIATEMVESDNNTEVIDDENKATEKRVGDLILPLVTEGINQSSPIGPDTEMTSTVDQFTDEMTNQEGVESSDSSSTKEIGETILETITTNAVRFTSSEFANDIVDVISSDAEKTTTVEPVVGTESGVGSEPMVSKIIENTLSTADLGVNEEEILSSLQSESASEKPLPTFPLPTSGPDCDQKIIMFCQMLSRAIIASGLQVEDDDDTLTTTTTTEEITTTEEPTTTSVPNTTVSADDENQSTDEISSDNTASSLSTIISFTSDSIGKVEQGYLIPIVDLSDMAVRIFNTKENRIIENARIENGYLQFENGTSILIQDIQGISPPEKTANNVVISVDLDDGTTSLVDLEAGNVIMSRKSSEGIPREVMRNYSEGALFEILSGNTIIQVDTFNGRWTVQDASTGDIHLVQEVKDGILYLANGDEISLPTAEKENVTNEMKATVTEDSAGVSERESDINEGVEYETTPVTSGVDKDSTATEPDETSADYFTSQTDSSGTIGASEILSYPFTGQPKTEISEPVGSESTSESPEVIPEATTVDATTTGGENDRDEEVSEERPNRSVATQVDEGELTDYPSVTIPSTVKSPHFCESPAHFDVLLLTLLQFRLAELVQKFRENNDEIYDNLFATPSFLRVVREVIDEYFEKPGVPERYKPNCNCPVNNCSCPTPEPPLPYNVTPPSQHILGALKDMSNGAIILNNKTALTKIAGSLAIGSMVYLNAEDMFYLKVDQNENIWRTIDMQHLMSRRSKRTKFSSLLTSPKDRKKTEIMIKRILRER</sequence>
<feature type="compositionally biased region" description="Polar residues" evidence="1">
    <location>
        <begin position="115"/>
        <end position="138"/>
    </location>
</feature>
<feature type="compositionally biased region" description="Low complexity" evidence="1">
    <location>
        <begin position="470"/>
        <end position="491"/>
    </location>
</feature>
<evidence type="ECO:0000313" key="3">
    <source>
        <dbReference type="Proteomes" id="UP000274504"/>
    </source>
</evidence>
<feature type="compositionally biased region" description="Low complexity" evidence="1">
    <location>
        <begin position="278"/>
        <end position="288"/>
    </location>
</feature>
<feature type="compositionally biased region" description="Polar residues" evidence="1">
    <location>
        <begin position="649"/>
        <end position="662"/>
    </location>
</feature>
<feature type="region of interest" description="Disordered" evidence="1">
    <location>
        <begin position="1"/>
        <end position="42"/>
    </location>
</feature>
<dbReference type="STRING" id="6216.A0A0R3SYM7"/>
<reference evidence="4" key="1">
    <citation type="submission" date="2017-02" db="UniProtKB">
        <authorList>
            <consortium name="WormBaseParasite"/>
        </authorList>
    </citation>
    <scope>IDENTIFICATION</scope>
</reference>
<dbReference type="WBParaSite" id="HDID_0001087201-mRNA-1">
    <property type="protein sequence ID" value="HDID_0001087201-mRNA-1"/>
    <property type="gene ID" value="HDID_0001087201"/>
</dbReference>
<feature type="compositionally biased region" description="Polar residues" evidence="1">
    <location>
        <begin position="8"/>
        <end position="31"/>
    </location>
</feature>